<reference evidence="2 3" key="1">
    <citation type="submission" date="2019-09" db="EMBL/GenBank/DDBJ databases">
        <title>Genomes of family Cryomorphaceae.</title>
        <authorList>
            <person name="Bowman J.P."/>
        </authorList>
    </citation>
    <scope>NUCLEOTIDE SEQUENCE [LARGE SCALE GENOMIC DNA]</scope>
    <source>
        <strain evidence="2 3">LMG 25704</strain>
    </source>
</reference>
<name>A0A6N6RFA8_9FLAO</name>
<feature type="region of interest" description="Disordered" evidence="1">
    <location>
        <begin position="86"/>
        <end position="107"/>
    </location>
</feature>
<keyword evidence="3" id="KW-1185">Reference proteome</keyword>
<evidence type="ECO:0000313" key="2">
    <source>
        <dbReference type="EMBL" id="KAB2805380.1"/>
    </source>
</evidence>
<comment type="caution">
    <text evidence="2">The sequence shown here is derived from an EMBL/GenBank/DDBJ whole genome shotgun (WGS) entry which is preliminary data.</text>
</comment>
<gene>
    <name evidence="2" type="ORF">F8C67_13680</name>
</gene>
<dbReference type="InterPro" id="IPR032331">
    <property type="entry name" value="DUF4856"/>
</dbReference>
<dbReference type="PROSITE" id="PS51257">
    <property type="entry name" value="PROKAR_LIPOPROTEIN"/>
    <property type="match status" value="1"/>
</dbReference>
<evidence type="ECO:0000256" key="1">
    <source>
        <dbReference type="SAM" id="MobiDB-lite"/>
    </source>
</evidence>
<dbReference type="Proteomes" id="UP000468650">
    <property type="component" value="Unassembled WGS sequence"/>
</dbReference>
<proteinExistence type="predicted"/>
<dbReference type="OrthoDB" id="5498726at2"/>
<evidence type="ECO:0000313" key="3">
    <source>
        <dbReference type="Proteomes" id="UP000468650"/>
    </source>
</evidence>
<protein>
    <submittedName>
        <fullName evidence="2">DUF4856 domain-containing protein</fullName>
    </submittedName>
</protein>
<dbReference type="AlphaFoldDB" id="A0A6N6RFA8"/>
<organism evidence="2 3">
    <name type="scientific">Phaeocystidibacter luteus</name>
    <dbReference type="NCBI Taxonomy" id="911197"/>
    <lineage>
        <taxon>Bacteria</taxon>
        <taxon>Pseudomonadati</taxon>
        <taxon>Bacteroidota</taxon>
        <taxon>Flavobacteriia</taxon>
        <taxon>Flavobacteriales</taxon>
        <taxon>Phaeocystidibacteraceae</taxon>
        <taxon>Phaeocystidibacter</taxon>
    </lineage>
</organism>
<sequence length="378" mass="41227">MRYTLSILAIAGLAACSPEEPNEPALSVPSTYEFTRNNESTVAYGGQIDRQAMMAELSTTMKGGVDNALDYDMLVDMYENQNNPFADADLNTSGKSLSSKTSASPTHTFDQGATINYFKGWMQAAVTASENPATAADGVAGVISNSDNSKRYLVDERGVEYVQVIEKGLMGAIFMDQMVNNYLTPAKLDVENDATNADPYTSMEHHWDEAYGYFTLVQDLNLDPSVSQERGYWGRYIVGLENNFGLASDMYYAFRKGRAAIVAKDYDSRDEVISTITDGMEQTTYLKALGYLNKGATALNSGEAAVAFHALSEGVGFIYSLRYIASEKVTAAQSDAWIETLIQGNGFWSGDIQTRIETVKTAIGNTFNLSEAIVDGSH</sequence>
<dbReference type="EMBL" id="WBVO01000015">
    <property type="protein sequence ID" value="KAB2805380.1"/>
    <property type="molecule type" value="Genomic_DNA"/>
</dbReference>
<dbReference type="RefSeq" id="WP_151668430.1">
    <property type="nucleotide sequence ID" value="NZ_WBVO01000015.1"/>
</dbReference>
<feature type="compositionally biased region" description="Low complexity" evidence="1">
    <location>
        <begin position="92"/>
        <end position="104"/>
    </location>
</feature>
<accession>A0A6N6RFA8</accession>
<dbReference type="Pfam" id="PF16148">
    <property type="entry name" value="DUF4856"/>
    <property type="match status" value="1"/>
</dbReference>